<reference evidence="1 2" key="1">
    <citation type="journal article" date="2018" name="Mol. Ecol.">
        <title>The obligate alkalophilic soda-lake fungus Sodiomyces alkalinus has shifted to a protein diet.</title>
        <authorList>
            <person name="Grum-Grzhimaylo A.A."/>
            <person name="Falkoski D.L."/>
            <person name="van den Heuvel J."/>
            <person name="Valero-Jimenez C.A."/>
            <person name="Min B."/>
            <person name="Choi I.G."/>
            <person name="Lipzen A."/>
            <person name="Daum C.G."/>
            <person name="Aanen D.K."/>
            <person name="Tsang A."/>
            <person name="Henrissat B."/>
            <person name="Bilanenko E.N."/>
            <person name="de Vries R.P."/>
            <person name="van Kan J.A.L."/>
            <person name="Grigoriev I.V."/>
            <person name="Debets A.J.M."/>
        </authorList>
    </citation>
    <scope>NUCLEOTIDE SEQUENCE [LARGE SCALE GENOMIC DNA]</scope>
    <source>
        <strain evidence="1 2">F11</strain>
    </source>
</reference>
<accession>A0A3N2PL51</accession>
<protein>
    <submittedName>
        <fullName evidence="1">Uncharacterized protein</fullName>
    </submittedName>
</protein>
<dbReference type="GeneID" id="39579214"/>
<dbReference type="OrthoDB" id="3431997at2759"/>
<sequence length="241" mass="26232">MAPMAPIPRQFPTAFDVYRLPFTDDMVLGEHPSEPIYALEIRAGFRRDVELVLHSGPTMGHPPLATLEEPPPFGQNQNMLVRLPPSPFPGAPAVVALETVVDFPRVGFEFALEVGNGSGGSGGQVPMERFEWRRSRGDAVARLGGIGYGWKLVRLANGPPAGSDRAAWARHIVARGSDGAEVVAAVSESSSFMNLSKVLRFGFFGTGDSGLLGERWAIMAVMTALGLHHRYQQGRDRRRWA</sequence>
<evidence type="ECO:0000313" key="1">
    <source>
        <dbReference type="EMBL" id="ROT35261.1"/>
    </source>
</evidence>
<dbReference type="AlphaFoldDB" id="A0A3N2PL51"/>
<proteinExistence type="predicted"/>
<evidence type="ECO:0000313" key="2">
    <source>
        <dbReference type="Proteomes" id="UP000272025"/>
    </source>
</evidence>
<name>A0A3N2PL51_SODAK</name>
<organism evidence="1 2">
    <name type="scientific">Sodiomyces alkalinus (strain CBS 110278 / VKM F-3762 / F11)</name>
    <name type="common">Alkaliphilic filamentous fungus</name>
    <dbReference type="NCBI Taxonomy" id="1314773"/>
    <lineage>
        <taxon>Eukaryota</taxon>
        <taxon>Fungi</taxon>
        <taxon>Dikarya</taxon>
        <taxon>Ascomycota</taxon>
        <taxon>Pezizomycotina</taxon>
        <taxon>Sordariomycetes</taxon>
        <taxon>Hypocreomycetidae</taxon>
        <taxon>Glomerellales</taxon>
        <taxon>Plectosphaerellaceae</taxon>
        <taxon>Sodiomyces</taxon>
    </lineage>
</organism>
<dbReference type="EMBL" id="ML119061">
    <property type="protein sequence ID" value="ROT35261.1"/>
    <property type="molecule type" value="Genomic_DNA"/>
</dbReference>
<keyword evidence="2" id="KW-1185">Reference proteome</keyword>
<dbReference type="Proteomes" id="UP000272025">
    <property type="component" value="Unassembled WGS sequence"/>
</dbReference>
<gene>
    <name evidence="1" type="ORF">SODALDRAFT_328577</name>
</gene>
<dbReference type="RefSeq" id="XP_028463067.1">
    <property type="nucleotide sequence ID" value="XM_028610736.1"/>
</dbReference>